<gene>
    <name evidence="2" type="ORF">ZT1E4_G11139</name>
</gene>
<feature type="compositionally biased region" description="Low complexity" evidence="1">
    <location>
        <begin position="116"/>
        <end position="131"/>
    </location>
</feature>
<feature type="compositionally biased region" description="Polar residues" evidence="1">
    <location>
        <begin position="194"/>
        <end position="210"/>
    </location>
</feature>
<feature type="compositionally biased region" description="Low complexity" evidence="1">
    <location>
        <begin position="603"/>
        <end position="619"/>
    </location>
</feature>
<sequence>MPTSIMAGVSVYVPATSQSSQNLTATTSREEKKPTVRKRSSLFAKLPKLSIPRLSFKRTNNPGSFSGSNSRLRARYDGSEDIPYAARRLGFRPVEFRRGSFSRGGLEGETVEPRASRSSASRPATAAASSTKAEDNTHIRDVSPGSQGALRSSRTRNTHRKPSLFPSVPPSDGDAEEARRSWSPATRRLEHRMPTSTSSHATSDPRSAGSSVAHDYHYGSCDTNITTPSSGRPSKVSFALRPGIIPSSSTESYSSLLNQFSPFKRGSTSRSDAAPTLSSSAKEAPLSQVSSAPSHLQLGQICSAGLAEAQAANESRRDRHKSRLMSRGTTGAPVSILRTREYTVEQEPESKQHANCAPAAYAVGTSKFAKNAVQSDDFALPRRNNSSPPPALRDAGSLLSPPSTSHTNNAHSDLSGSKADSDAPTPSKQHHANERLQYAMGNFTWDEAVRQQPTCLLRKSSLVGPLSEAPIGLDIVSEDGPFVLGHKREEAGENLPSLDDSATEEGMTNGAPGSPNHALEDDDAGNDADDEETLQILPIRSVKAANMVDIRRKRALLKPTCERPALIPKLTLPAPMPMPRYEPLAHPSNYVDTPPDEADKQLVSAFSSSSSSDSSPSDAVESEDHSESGPAFHQTFSSPRTLAAASERYTSSRSGAPSKGSGSTYNGARVEIFRQEVAKSSSGTRSKWETMDVKRWRRERGMDGETQPSVLVSPSDVMAGASPRGEGLP</sequence>
<reference evidence="3" key="1">
    <citation type="submission" date="2017-05" db="EMBL/GenBank/DDBJ databases">
        <authorList>
            <person name="Song R."/>
            <person name="Chenine A.L."/>
            <person name="Ruprecht R.M."/>
        </authorList>
    </citation>
    <scope>NUCLEOTIDE SEQUENCE [LARGE SCALE GENOMIC DNA]</scope>
</reference>
<feature type="region of interest" description="Disordered" evidence="1">
    <location>
        <begin position="696"/>
        <end position="729"/>
    </location>
</feature>
<dbReference type="AlphaFoldDB" id="A0A2H1H7M3"/>
<evidence type="ECO:0000256" key="1">
    <source>
        <dbReference type="SAM" id="MobiDB-lite"/>
    </source>
</evidence>
<feature type="compositionally biased region" description="Polar residues" evidence="1">
    <location>
        <begin position="648"/>
        <end position="666"/>
    </location>
</feature>
<feature type="region of interest" description="Disordered" evidence="1">
    <location>
        <begin position="99"/>
        <end position="215"/>
    </location>
</feature>
<feature type="region of interest" description="Disordered" evidence="1">
    <location>
        <begin position="490"/>
        <end position="533"/>
    </location>
</feature>
<organism evidence="2 3">
    <name type="scientific">Zymoseptoria tritici ST99CH_1E4</name>
    <dbReference type="NCBI Taxonomy" id="1276532"/>
    <lineage>
        <taxon>Eukaryota</taxon>
        <taxon>Fungi</taxon>
        <taxon>Dikarya</taxon>
        <taxon>Ascomycota</taxon>
        <taxon>Pezizomycotina</taxon>
        <taxon>Dothideomycetes</taxon>
        <taxon>Dothideomycetidae</taxon>
        <taxon>Mycosphaerellales</taxon>
        <taxon>Mycosphaerellaceae</taxon>
        <taxon>Zymoseptoria</taxon>
    </lineage>
</organism>
<proteinExistence type="predicted"/>
<feature type="compositionally biased region" description="Basic residues" evidence="1">
    <location>
        <begin position="153"/>
        <end position="162"/>
    </location>
</feature>
<dbReference type="EMBL" id="LT854265">
    <property type="protein sequence ID" value="SMR61826.1"/>
    <property type="molecule type" value="Genomic_DNA"/>
</dbReference>
<name>A0A2H1H7M3_ZYMTR</name>
<dbReference type="Proteomes" id="UP000245764">
    <property type="component" value="Chromosome 13"/>
</dbReference>
<accession>A0A2H1H7M3</accession>
<feature type="compositionally biased region" description="Polar residues" evidence="1">
    <location>
        <begin position="400"/>
        <end position="415"/>
    </location>
</feature>
<feature type="region of interest" description="Disordered" evidence="1">
    <location>
        <begin position="16"/>
        <end position="38"/>
    </location>
</feature>
<feature type="compositionally biased region" description="Basic and acidic residues" evidence="1">
    <location>
        <begin position="132"/>
        <end position="141"/>
    </location>
</feature>
<feature type="region of interest" description="Disordered" evidence="1">
    <location>
        <begin position="263"/>
        <end position="292"/>
    </location>
</feature>
<feature type="compositionally biased region" description="Acidic residues" evidence="1">
    <location>
        <begin position="520"/>
        <end position="533"/>
    </location>
</feature>
<evidence type="ECO:0000313" key="2">
    <source>
        <dbReference type="EMBL" id="SMR61826.1"/>
    </source>
</evidence>
<feature type="region of interest" description="Disordered" evidence="1">
    <location>
        <begin position="570"/>
        <end position="669"/>
    </location>
</feature>
<feature type="region of interest" description="Disordered" evidence="1">
    <location>
        <begin position="376"/>
        <end position="430"/>
    </location>
</feature>
<evidence type="ECO:0000313" key="3">
    <source>
        <dbReference type="Proteomes" id="UP000245764"/>
    </source>
</evidence>
<feature type="region of interest" description="Disordered" evidence="1">
    <location>
        <begin position="312"/>
        <end position="337"/>
    </location>
</feature>
<feature type="compositionally biased region" description="Polar residues" evidence="1">
    <location>
        <begin position="16"/>
        <end position="27"/>
    </location>
</feature>
<protein>
    <submittedName>
        <fullName evidence="2">Uncharacterized protein</fullName>
    </submittedName>
</protein>